<dbReference type="AlphaFoldDB" id="A0A382VLN4"/>
<dbReference type="PANTHER" id="PTHR10680">
    <property type="entry name" value="PEPTIDYL-GLYCINE ALPHA-AMIDATING MONOOXYGENASE"/>
    <property type="match status" value="1"/>
</dbReference>
<name>A0A382VLN4_9ZZZZ</name>
<evidence type="ECO:0000256" key="1">
    <source>
        <dbReference type="ARBA" id="ARBA00022729"/>
    </source>
</evidence>
<keyword evidence="1" id="KW-0732">Signal</keyword>
<accession>A0A382VLN4</accession>
<evidence type="ECO:0000256" key="2">
    <source>
        <dbReference type="ARBA" id="ARBA00023180"/>
    </source>
</evidence>
<evidence type="ECO:0000313" key="3">
    <source>
        <dbReference type="EMBL" id="SVD46821.1"/>
    </source>
</evidence>
<feature type="non-terminal residue" evidence="3">
    <location>
        <position position="231"/>
    </location>
</feature>
<gene>
    <name evidence="3" type="ORF">METZ01_LOCUS399675</name>
</gene>
<dbReference type="InterPro" id="IPR011042">
    <property type="entry name" value="6-blade_b-propeller_TolB-like"/>
</dbReference>
<sequence>MMTPILGEETGMTNRNRILYALAFLLITTACEPETPQQTSGVASEAVPDWVIDPTWPPTLPNDWILGDIRGMFIDDDDHLWVVHMPSSLTRQEIGAEMDPPIADCCFTAPPVLELDSEGNVLQAWGGPGEGYTWFDQEHGIYIDYNDFVWLGTSNGNHIMKFTKDGNHVLTIGTPGENKGSNDPGSLGGPANFFVEASTNEIFVADGYRNKRVVVFDAATGESLRHWGAYG</sequence>
<dbReference type="Gene3D" id="2.120.10.30">
    <property type="entry name" value="TolB, C-terminal domain"/>
    <property type="match status" value="1"/>
</dbReference>
<dbReference type="EMBL" id="UINC01152573">
    <property type="protein sequence ID" value="SVD46821.1"/>
    <property type="molecule type" value="Genomic_DNA"/>
</dbReference>
<organism evidence="3">
    <name type="scientific">marine metagenome</name>
    <dbReference type="NCBI Taxonomy" id="408172"/>
    <lineage>
        <taxon>unclassified sequences</taxon>
        <taxon>metagenomes</taxon>
        <taxon>ecological metagenomes</taxon>
    </lineage>
</organism>
<evidence type="ECO:0008006" key="4">
    <source>
        <dbReference type="Google" id="ProtNLM"/>
    </source>
</evidence>
<reference evidence="3" key="1">
    <citation type="submission" date="2018-05" db="EMBL/GenBank/DDBJ databases">
        <authorList>
            <person name="Lanie J.A."/>
            <person name="Ng W.-L."/>
            <person name="Kazmierczak K.M."/>
            <person name="Andrzejewski T.M."/>
            <person name="Davidsen T.M."/>
            <person name="Wayne K.J."/>
            <person name="Tettelin H."/>
            <person name="Glass J.I."/>
            <person name="Rusch D."/>
            <person name="Podicherti R."/>
            <person name="Tsui H.-C.T."/>
            <person name="Winkler M.E."/>
        </authorList>
    </citation>
    <scope>NUCLEOTIDE SEQUENCE</scope>
</reference>
<proteinExistence type="predicted"/>
<protein>
    <recommendedName>
        <fullName evidence="4">Peptidylamidoglycolate lyase</fullName>
    </recommendedName>
</protein>
<dbReference type="SUPFAM" id="SSF101898">
    <property type="entry name" value="NHL repeat"/>
    <property type="match status" value="1"/>
</dbReference>
<keyword evidence="2" id="KW-0325">Glycoprotein</keyword>